<dbReference type="PANTHER" id="PTHR16943">
    <property type="entry name" value="2-METHYLCITRATE DEHYDRATASE-RELATED"/>
    <property type="match status" value="1"/>
</dbReference>
<dbReference type="Proteomes" id="UP001202867">
    <property type="component" value="Unassembled WGS sequence"/>
</dbReference>
<comment type="caution">
    <text evidence="4">The sequence shown here is derived from an EMBL/GenBank/DDBJ whole genome shotgun (WGS) entry which is preliminary data.</text>
</comment>
<dbReference type="Gene3D" id="1.10.4100.10">
    <property type="entry name" value="2-methylcitrate dehydratase PrpD"/>
    <property type="match status" value="1"/>
</dbReference>
<dbReference type="Pfam" id="PF03972">
    <property type="entry name" value="MmgE_PrpD_N"/>
    <property type="match status" value="1"/>
</dbReference>
<evidence type="ECO:0000256" key="1">
    <source>
        <dbReference type="ARBA" id="ARBA00006174"/>
    </source>
</evidence>
<dbReference type="Gene3D" id="3.30.1330.120">
    <property type="entry name" value="2-methylcitrate dehydratase PrpD"/>
    <property type="match status" value="1"/>
</dbReference>
<dbReference type="InterPro" id="IPR042183">
    <property type="entry name" value="MmgE/PrpD_sf_1"/>
</dbReference>
<evidence type="ECO:0000313" key="4">
    <source>
        <dbReference type="EMBL" id="MCK0206643.1"/>
    </source>
</evidence>
<proteinExistence type="inferred from homology"/>
<evidence type="ECO:0000313" key="5">
    <source>
        <dbReference type="Proteomes" id="UP001202867"/>
    </source>
</evidence>
<dbReference type="EMBL" id="JALKCG010000001">
    <property type="protein sequence ID" value="MCK0206643.1"/>
    <property type="molecule type" value="Genomic_DNA"/>
</dbReference>
<gene>
    <name evidence="4" type="ORF">MWN33_01180</name>
</gene>
<dbReference type="PANTHER" id="PTHR16943:SF8">
    <property type="entry name" value="2-METHYLCITRATE DEHYDRATASE"/>
    <property type="match status" value="1"/>
</dbReference>
<dbReference type="InterPro" id="IPR005656">
    <property type="entry name" value="MmgE_PrpD"/>
</dbReference>
<dbReference type="RefSeq" id="WP_247198248.1">
    <property type="nucleotide sequence ID" value="NZ_JALKCG010000001.1"/>
</dbReference>
<dbReference type="InterPro" id="IPR036148">
    <property type="entry name" value="MmgE/PrpD_sf"/>
</dbReference>
<dbReference type="Pfam" id="PF19305">
    <property type="entry name" value="MmgE_PrpD_C"/>
    <property type="match status" value="1"/>
</dbReference>
<comment type="similarity">
    <text evidence="1">Belongs to the PrpD family.</text>
</comment>
<evidence type="ECO:0000259" key="3">
    <source>
        <dbReference type="Pfam" id="PF19305"/>
    </source>
</evidence>
<name>A0ABT0DH93_9HYPH</name>
<dbReference type="InterPro" id="IPR045337">
    <property type="entry name" value="MmgE_PrpD_C"/>
</dbReference>
<reference evidence="5" key="1">
    <citation type="submission" date="2023-07" db="EMBL/GenBank/DDBJ databases">
        <title>Ancylobacter moscoviensis sp. nov., facultatively methylotrophic bacteria from activated sludge and the reclassification of Starkeya novella (Starkey 1934) Kelly et al. 2000 as Ancylobacter novellus comb. nov., Starkeya koreensis Im et al. 2006 as Ancylobacter koreensis comb.nov., Angulomicrobium tetraedrale Vasil'eva et al. 1986 as Ancylobacter tetraedralis comb. nov., Angulomicrobium amanitiforme Fritz et al. 2004 as Ancylobacter amanitiformis comb. nov. and Methylorhabdus multivorans Doronina et al. 1996 as Ancylobacter multivorans comb. nov. and emended description of the genus Ancylobacter.</title>
        <authorList>
            <person name="Doronina N."/>
            <person name="Chemodurova A."/>
            <person name="Grouzdev D."/>
            <person name="Koziaeva V."/>
            <person name="Shi W."/>
            <person name="Wu L."/>
            <person name="Kaparullina E."/>
        </authorList>
    </citation>
    <scope>NUCLEOTIDE SEQUENCE [LARGE SCALE GENOMIC DNA]</scope>
    <source>
        <strain evidence="5">Jip08</strain>
    </source>
</reference>
<feature type="domain" description="MmgE/PrpD N-terminal" evidence="2">
    <location>
        <begin position="26"/>
        <end position="250"/>
    </location>
</feature>
<protein>
    <submittedName>
        <fullName evidence="4">MmgE/PrpD family protein</fullName>
    </submittedName>
</protein>
<accession>A0ABT0DH93</accession>
<keyword evidence="5" id="KW-1185">Reference proteome</keyword>
<dbReference type="SUPFAM" id="SSF103378">
    <property type="entry name" value="2-methylcitrate dehydratase PrpD"/>
    <property type="match status" value="1"/>
</dbReference>
<evidence type="ECO:0000259" key="2">
    <source>
        <dbReference type="Pfam" id="PF03972"/>
    </source>
</evidence>
<feature type="domain" description="MmgE/PrpD C-terminal" evidence="3">
    <location>
        <begin position="272"/>
        <end position="425"/>
    </location>
</feature>
<dbReference type="InterPro" id="IPR045336">
    <property type="entry name" value="MmgE_PrpD_N"/>
</dbReference>
<sequence length="455" mass="46697">MNQHSPLSGTTAAGRLAAFAESAVPPPAADAVSRRLLLDICGLAFSARHEPYTRAALASAAGPGPCTAIGHAQGFGLYDAALINGTAAHGEDYDDTFEGGPVHAGAVLVPATLAIAQHRGLGGASVMRGIGVGAEIMSRLSLVTPQAIHKAGFHPTAVIGALAASAAVGVAIGLDRARIANAIGIAGSLASGIIEYLSDGTWTKRLHPGAAAQAGLRAALLAEAGFLGPATVLEGDHGFFRAFAPSKTANFAPLLDGLGEEWIMPTIAFKPYACGTMTQPFIDCAIALARQGVAAEEIVSIVCKVGEGTVHRLWEPLAAKQTVPNGYAAKFSTPYCMAVGFLEGAAGLRQFGDDQTQRADVRALAARISYEIDPADEYPHNFTGHLRATLKDGSVREIRQPHMRGGAREPLSDAELTAKFTANVLFGGGDTATAEALRAAIDRIAAGAPTVSLGA</sequence>
<dbReference type="InterPro" id="IPR042188">
    <property type="entry name" value="MmgE/PrpD_sf_2"/>
</dbReference>
<organism evidence="4 5">
    <name type="scientific">Ancylobacter koreensis</name>
    <dbReference type="NCBI Taxonomy" id="266121"/>
    <lineage>
        <taxon>Bacteria</taxon>
        <taxon>Pseudomonadati</taxon>
        <taxon>Pseudomonadota</taxon>
        <taxon>Alphaproteobacteria</taxon>
        <taxon>Hyphomicrobiales</taxon>
        <taxon>Xanthobacteraceae</taxon>
        <taxon>Ancylobacter</taxon>
    </lineage>
</organism>